<keyword evidence="6 10" id="KW-0808">Transferase</keyword>
<dbReference type="Proteomes" id="UP000216035">
    <property type="component" value="Unassembled WGS sequence"/>
</dbReference>
<evidence type="ECO:0000256" key="8">
    <source>
        <dbReference type="ARBA" id="ARBA00025699"/>
    </source>
</evidence>
<comment type="catalytic activity">
    <reaction evidence="9 10">
        <text>uridine(1498) in 16S rRNA + S-adenosyl-L-methionine = N(3)-methyluridine(1498) in 16S rRNA + S-adenosyl-L-homocysteine + H(+)</text>
        <dbReference type="Rhea" id="RHEA:42920"/>
        <dbReference type="Rhea" id="RHEA-COMP:10283"/>
        <dbReference type="Rhea" id="RHEA-COMP:10284"/>
        <dbReference type="ChEBI" id="CHEBI:15378"/>
        <dbReference type="ChEBI" id="CHEBI:57856"/>
        <dbReference type="ChEBI" id="CHEBI:59789"/>
        <dbReference type="ChEBI" id="CHEBI:65315"/>
        <dbReference type="ChEBI" id="CHEBI:74502"/>
        <dbReference type="EC" id="2.1.1.193"/>
    </reaction>
</comment>
<dbReference type="EMBL" id="NOXX01000146">
    <property type="protein sequence ID" value="OYQ47401.1"/>
    <property type="molecule type" value="Genomic_DNA"/>
</dbReference>
<feature type="domain" description="Ribosomal RNA small subunit methyltransferase E PUA-like" evidence="12">
    <location>
        <begin position="18"/>
        <end position="64"/>
    </location>
</feature>
<comment type="subcellular location">
    <subcellularLocation>
        <location evidence="1 10">Cytoplasm</location>
    </subcellularLocation>
</comment>
<evidence type="ECO:0000313" key="13">
    <source>
        <dbReference type="EMBL" id="OYQ47401.1"/>
    </source>
</evidence>
<dbReference type="InterPro" id="IPR015947">
    <property type="entry name" value="PUA-like_sf"/>
</dbReference>
<dbReference type="RefSeq" id="WP_094485334.1">
    <property type="nucleotide sequence ID" value="NZ_NOXX01000146.1"/>
</dbReference>
<evidence type="ECO:0000256" key="2">
    <source>
        <dbReference type="ARBA" id="ARBA00005528"/>
    </source>
</evidence>
<dbReference type="GO" id="GO:0005737">
    <property type="term" value="C:cytoplasm"/>
    <property type="evidence" value="ECO:0007669"/>
    <property type="project" value="UniProtKB-SubCell"/>
</dbReference>
<evidence type="ECO:0000256" key="6">
    <source>
        <dbReference type="ARBA" id="ARBA00022679"/>
    </source>
</evidence>
<dbReference type="Gene3D" id="3.40.1280.10">
    <property type="match status" value="1"/>
</dbReference>
<dbReference type="NCBIfam" id="NF008702">
    <property type="entry name" value="PRK11713.6-1"/>
    <property type="match status" value="1"/>
</dbReference>
<evidence type="ECO:0000313" key="14">
    <source>
        <dbReference type="Proteomes" id="UP000216035"/>
    </source>
</evidence>
<dbReference type="OrthoDB" id="9815641at2"/>
<proteinExistence type="inferred from homology"/>
<evidence type="ECO:0000256" key="5">
    <source>
        <dbReference type="ARBA" id="ARBA00022603"/>
    </source>
</evidence>
<dbReference type="Pfam" id="PF04452">
    <property type="entry name" value="Methyltrans_RNA"/>
    <property type="match status" value="1"/>
</dbReference>
<keyword evidence="14" id="KW-1185">Reference proteome</keyword>
<keyword evidence="3 10" id="KW-0963">Cytoplasm</keyword>
<evidence type="ECO:0000256" key="3">
    <source>
        <dbReference type="ARBA" id="ARBA00022490"/>
    </source>
</evidence>
<dbReference type="NCBIfam" id="TIGR00046">
    <property type="entry name" value="RsmE family RNA methyltransferase"/>
    <property type="match status" value="1"/>
</dbReference>
<evidence type="ECO:0000256" key="10">
    <source>
        <dbReference type="PIRNR" id="PIRNR015601"/>
    </source>
</evidence>
<dbReference type="GO" id="GO:0070475">
    <property type="term" value="P:rRNA base methylation"/>
    <property type="evidence" value="ECO:0007669"/>
    <property type="project" value="TreeGrafter"/>
</dbReference>
<dbReference type="SUPFAM" id="SSF75217">
    <property type="entry name" value="alpha/beta knot"/>
    <property type="match status" value="1"/>
</dbReference>
<feature type="domain" description="Ribosomal RNA small subunit methyltransferase E methyltransferase" evidence="11">
    <location>
        <begin position="77"/>
        <end position="228"/>
    </location>
</feature>
<keyword evidence="4 10" id="KW-0698">rRNA processing</keyword>
<dbReference type="InterPro" id="IPR046886">
    <property type="entry name" value="RsmE_MTase_dom"/>
</dbReference>
<comment type="function">
    <text evidence="8 10">Specifically methylates the N3 position of the uracil ring of uridine 1498 (m3U1498) in 16S rRNA. Acts on the fully assembled 30S ribosomal subunit.</text>
</comment>
<keyword evidence="5 10" id="KW-0489">Methyltransferase</keyword>
<dbReference type="EC" id="2.1.1.193" evidence="10"/>
<dbReference type="GO" id="GO:0070042">
    <property type="term" value="F:rRNA (uridine-N3-)-methyltransferase activity"/>
    <property type="evidence" value="ECO:0007669"/>
    <property type="project" value="TreeGrafter"/>
</dbReference>
<evidence type="ECO:0000256" key="7">
    <source>
        <dbReference type="ARBA" id="ARBA00022691"/>
    </source>
</evidence>
<dbReference type="Gene3D" id="2.40.240.20">
    <property type="entry name" value="Hypothetical PUA domain-like, domain 1"/>
    <property type="match status" value="1"/>
</dbReference>
<keyword evidence="7 10" id="KW-0949">S-adenosyl-L-methionine</keyword>
<evidence type="ECO:0000256" key="1">
    <source>
        <dbReference type="ARBA" id="ARBA00004496"/>
    </source>
</evidence>
<dbReference type="PIRSF" id="PIRSF015601">
    <property type="entry name" value="MTase_slr0722"/>
    <property type="match status" value="1"/>
</dbReference>
<name>A0A256A180_9FLAO</name>
<comment type="similarity">
    <text evidence="2 10">Belongs to the RNA methyltransferase RsmE family.</text>
</comment>
<dbReference type="SUPFAM" id="SSF88697">
    <property type="entry name" value="PUA domain-like"/>
    <property type="match status" value="1"/>
</dbReference>
<reference evidence="13 14" key="1">
    <citation type="submission" date="2017-07" db="EMBL/GenBank/DDBJ databases">
        <title>Flavobacterium cyanobacteriorum sp. nov., isolated from cyanobacterial aggregates in a eutrophic lake.</title>
        <authorList>
            <person name="Cai H."/>
        </authorList>
    </citation>
    <scope>NUCLEOTIDE SEQUENCE [LARGE SCALE GENOMIC DNA]</scope>
    <source>
        <strain evidence="13 14">TH167</strain>
    </source>
</reference>
<evidence type="ECO:0000259" key="11">
    <source>
        <dbReference type="Pfam" id="PF04452"/>
    </source>
</evidence>
<dbReference type="InterPro" id="IPR029028">
    <property type="entry name" value="Alpha/beta_knot_MTases"/>
</dbReference>
<comment type="caution">
    <text evidence="13">The sequence shown here is derived from an EMBL/GenBank/DDBJ whole genome shotgun (WGS) entry which is preliminary data.</text>
</comment>
<sequence>MQLFYDAALNESTENYRLSREESKHLIKVLRKKTGDFVQVTNGNGLLATAVIAVADENKASLQITAKEQLPQRKSSFELYLAPTKMTDRLEWMLEKATELGFEKYQPILCARSERKELKTERLEKTVISAMKQSGQAHLPKVEEIQKIQQAIANCSAEQKYICYCGEASKVDLFTSLENGKSAAVFIGPEGDFTPEEVAFALDHGFQVASLGTNRLRTETAGLVAVMTFNLKQLP</sequence>
<dbReference type="InterPro" id="IPR006700">
    <property type="entry name" value="RsmE"/>
</dbReference>
<evidence type="ECO:0000256" key="4">
    <source>
        <dbReference type="ARBA" id="ARBA00022552"/>
    </source>
</evidence>
<dbReference type="CDD" id="cd18084">
    <property type="entry name" value="RsmE-like"/>
    <property type="match status" value="1"/>
</dbReference>
<accession>A0A256A180</accession>
<evidence type="ECO:0000256" key="9">
    <source>
        <dbReference type="ARBA" id="ARBA00047944"/>
    </source>
</evidence>
<evidence type="ECO:0000259" key="12">
    <source>
        <dbReference type="Pfam" id="PF20260"/>
    </source>
</evidence>
<dbReference type="InterPro" id="IPR029026">
    <property type="entry name" value="tRNA_m1G_MTases_N"/>
</dbReference>
<dbReference type="AlphaFoldDB" id="A0A256A180"/>
<dbReference type="PANTHER" id="PTHR30027:SF3">
    <property type="entry name" value="16S RRNA (URACIL(1498)-N(3))-METHYLTRANSFERASE"/>
    <property type="match status" value="1"/>
</dbReference>
<organism evidence="13 14">
    <name type="scientific">Flavobacterium aurantiibacter</name>
    <dbReference type="NCBI Taxonomy" id="2023067"/>
    <lineage>
        <taxon>Bacteria</taxon>
        <taxon>Pseudomonadati</taxon>
        <taxon>Bacteroidota</taxon>
        <taxon>Flavobacteriia</taxon>
        <taxon>Flavobacteriales</taxon>
        <taxon>Flavobacteriaceae</taxon>
        <taxon>Flavobacterium</taxon>
    </lineage>
</organism>
<dbReference type="Pfam" id="PF20260">
    <property type="entry name" value="PUA_4"/>
    <property type="match status" value="1"/>
</dbReference>
<gene>
    <name evidence="13" type="ORF">CHX27_03245</name>
</gene>
<protein>
    <recommendedName>
        <fullName evidence="10">Ribosomal RNA small subunit methyltransferase E</fullName>
        <ecNumber evidence="10">2.1.1.193</ecNumber>
    </recommendedName>
</protein>
<dbReference type="PANTHER" id="PTHR30027">
    <property type="entry name" value="RIBOSOMAL RNA SMALL SUBUNIT METHYLTRANSFERASE E"/>
    <property type="match status" value="1"/>
</dbReference>
<dbReference type="InterPro" id="IPR046887">
    <property type="entry name" value="RsmE_PUA-like"/>
</dbReference>